<feature type="transmembrane region" description="Helical" evidence="7">
    <location>
        <begin position="101"/>
        <end position="122"/>
    </location>
</feature>
<keyword evidence="2 7" id="KW-0813">Transport</keyword>
<evidence type="ECO:0000256" key="1">
    <source>
        <dbReference type="ARBA" id="ARBA00004651"/>
    </source>
</evidence>
<dbReference type="CDD" id="cd06261">
    <property type="entry name" value="TM_PBP2"/>
    <property type="match status" value="1"/>
</dbReference>
<evidence type="ECO:0000256" key="3">
    <source>
        <dbReference type="ARBA" id="ARBA00022475"/>
    </source>
</evidence>
<feature type="transmembrane region" description="Helical" evidence="7">
    <location>
        <begin position="169"/>
        <end position="191"/>
    </location>
</feature>
<dbReference type="PROSITE" id="PS50928">
    <property type="entry name" value="ABC_TM1"/>
    <property type="match status" value="1"/>
</dbReference>
<name>A0A517DV24_9FIRM</name>
<dbReference type="InterPro" id="IPR035906">
    <property type="entry name" value="MetI-like_sf"/>
</dbReference>
<feature type="transmembrane region" description="Helical" evidence="7">
    <location>
        <begin position="227"/>
        <end position="253"/>
    </location>
</feature>
<proteinExistence type="inferred from homology"/>
<evidence type="ECO:0000313" key="10">
    <source>
        <dbReference type="Proteomes" id="UP000320776"/>
    </source>
</evidence>
<dbReference type="RefSeq" id="WP_144350739.1">
    <property type="nucleotide sequence ID" value="NZ_CP036259.1"/>
</dbReference>
<dbReference type="Pfam" id="PF19300">
    <property type="entry name" value="BPD_transp_1_N"/>
    <property type="match status" value="1"/>
</dbReference>
<evidence type="ECO:0000256" key="4">
    <source>
        <dbReference type="ARBA" id="ARBA00022692"/>
    </source>
</evidence>
<keyword evidence="4 7" id="KW-0812">Transmembrane</keyword>
<dbReference type="InterPro" id="IPR000515">
    <property type="entry name" value="MetI-like"/>
</dbReference>
<feature type="transmembrane region" description="Helical" evidence="7">
    <location>
        <begin position="134"/>
        <end position="157"/>
    </location>
</feature>
<evidence type="ECO:0000256" key="7">
    <source>
        <dbReference type="RuleBase" id="RU363032"/>
    </source>
</evidence>
<evidence type="ECO:0000313" key="9">
    <source>
        <dbReference type="EMBL" id="QDR81214.1"/>
    </source>
</evidence>
<protein>
    <submittedName>
        <fullName evidence="9">Glutathione transport system permease protein GsiC</fullName>
    </submittedName>
</protein>
<dbReference type="AlphaFoldDB" id="A0A517DV24"/>
<sequence length="310" mass="34006">MGKYVLKRIFMLIPTILVIVFIVFAIMDMTPSDPASLILGTKASEAAKLDLNKQLGMDRPFIVRYGDYVIQAAQSELGTSWRNGRPVYDEIITRFPSTIKLAVAAIVLAMLIGIPLGVLSAVKQYSIFDMIGTTAAMFMAAVPSFWFGLIAILIFALKLHVLPSNGDDSWLHFILPSITLAIPETAGMLRLTRTTMLETIRQDYIRTARAKGQTEWKVIFRHALPNALLPVITSAGMAFGGLLGGVVTIETVFAINGVGSLILTGIQMKDIPVVTGCAVVLALLFMLVMLFVDIMYAYIDPRIRARYSSK</sequence>
<feature type="transmembrane region" description="Helical" evidence="7">
    <location>
        <begin position="9"/>
        <end position="27"/>
    </location>
</feature>
<dbReference type="EMBL" id="CP036259">
    <property type="protein sequence ID" value="QDR81214.1"/>
    <property type="molecule type" value="Genomic_DNA"/>
</dbReference>
<dbReference type="InterPro" id="IPR045621">
    <property type="entry name" value="BPD_transp_1_N"/>
</dbReference>
<organism evidence="9 10">
    <name type="scientific">Sporomusa termitida</name>
    <dbReference type="NCBI Taxonomy" id="2377"/>
    <lineage>
        <taxon>Bacteria</taxon>
        <taxon>Bacillati</taxon>
        <taxon>Bacillota</taxon>
        <taxon>Negativicutes</taxon>
        <taxon>Selenomonadales</taxon>
        <taxon>Sporomusaceae</taxon>
        <taxon>Sporomusa</taxon>
    </lineage>
</organism>
<comment type="similarity">
    <text evidence="7">Belongs to the binding-protein-dependent transport system permease family.</text>
</comment>
<evidence type="ECO:0000256" key="5">
    <source>
        <dbReference type="ARBA" id="ARBA00022989"/>
    </source>
</evidence>
<feature type="domain" description="ABC transmembrane type-1" evidence="8">
    <location>
        <begin position="95"/>
        <end position="296"/>
    </location>
</feature>
<evidence type="ECO:0000256" key="2">
    <source>
        <dbReference type="ARBA" id="ARBA00022448"/>
    </source>
</evidence>
<dbReference type="Gene3D" id="1.10.3720.10">
    <property type="entry name" value="MetI-like"/>
    <property type="match status" value="1"/>
</dbReference>
<dbReference type="GO" id="GO:0055085">
    <property type="term" value="P:transmembrane transport"/>
    <property type="evidence" value="ECO:0007669"/>
    <property type="project" value="InterPro"/>
</dbReference>
<reference evidence="9 10" key="1">
    <citation type="submission" date="2019-02" db="EMBL/GenBank/DDBJ databases">
        <title>Closed genome of Sporomusa termitida DSM 4440.</title>
        <authorList>
            <person name="Poehlein A."/>
            <person name="Daniel R."/>
        </authorList>
    </citation>
    <scope>NUCLEOTIDE SEQUENCE [LARGE SCALE GENOMIC DNA]</scope>
    <source>
        <strain evidence="9 10">DSM 4440</strain>
    </source>
</reference>
<evidence type="ECO:0000256" key="6">
    <source>
        <dbReference type="ARBA" id="ARBA00023136"/>
    </source>
</evidence>
<dbReference type="PANTHER" id="PTHR43163">
    <property type="entry name" value="DIPEPTIDE TRANSPORT SYSTEM PERMEASE PROTEIN DPPB-RELATED"/>
    <property type="match status" value="1"/>
</dbReference>
<comment type="subcellular location">
    <subcellularLocation>
        <location evidence="1 7">Cell membrane</location>
        <topology evidence="1 7">Multi-pass membrane protein</topology>
    </subcellularLocation>
</comment>
<keyword evidence="10" id="KW-1185">Reference proteome</keyword>
<dbReference type="SUPFAM" id="SSF161098">
    <property type="entry name" value="MetI-like"/>
    <property type="match status" value="1"/>
</dbReference>
<keyword evidence="5 7" id="KW-1133">Transmembrane helix</keyword>
<evidence type="ECO:0000259" key="8">
    <source>
        <dbReference type="PROSITE" id="PS50928"/>
    </source>
</evidence>
<keyword evidence="3" id="KW-1003">Cell membrane</keyword>
<dbReference type="KEGG" id="sted:SPTER_25880"/>
<dbReference type="Pfam" id="PF00528">
    <property type="entry name" value="BPD_transp_1"/>
    <property type="match status" value="1"/>
</dbReference>
<gene>
    <name evidence="9" type="primary">gsiC_2</name>
    <name evidence="9" type="ORF">SPTER_25880</name>
</gene>
<feature type="transmembrane region" description="Helical" evidence="7">
    <location>
        <begin position="273"/>
        <end position="299"/>
    </location>
</feature>
<accession>A0A517DV24</accession>
<dbReference type="PANTHER" id="PTHR43163:SF6">
    <property type="entry name" value="DIPEPTIDE TRANSPORT SYSTEM PERMEASE PROTEIN DPPB-RELATED"/>
    <property type="match status" value="1"/>
</dbReference>
<dbReference type="OrthoDB" id="9773221at2"/>
<dbReference type="GO" id="GO:0005886">
    <property type="term" value="C:plasma membrane"/>
    <property type="evidence" value="ECO:0007669"/>
    <property type="project" value="UniProtKB-SubCell"/>
</dbReference>
<keyword evidence="6 7" id="KW-0472">Membrane</keyword>
<dbReference type="Proteomes" id="UP000320776">
    <property type="component" value="Chromosome"/>
</dbReference>